<keyword evidence="2" id="KW-1133">Transmembrane helix</keyword>
<accession>A0A9W8IXH3</accession>
<dbReference type="Pfam" id="PF24883">
    <property type="entry name" value="NPHP3_N"/>
    <property type="match status" value="1"/>
</dbReference>
<dbReference type="Proteomes" id="UP001140091">
    <property type="component" value="Unassembled WGS sequence"/>
</dbReference>
<protein>
    <recommendedName>
        <fullName evidence="3">Nephrocystin 3-like N-terminal domain-containing protein</fullName>
    </recommendedName>
</protein>
<keyword evidence="5" id="KW-1185">Reference proteome</keyword>
<dbReference type="PANTHER" id="PTHR10039:SF14">
    <property type="entry name" value="NACHT DOMAIN-CONTAINING PROTEIN"/>
    <property type="match status" value="1"/>
</dbReference>
<keyword evidence="2" id="KW-0472">Membrane</keyword>
<organism evidence="4 5">
    <name type="scientific">Candolleomyces eurysporus</name>
    <dbReference type="NCBI Taxonomy" id="2828524"/>
    <lineage>
        <taxon>Eukaryota</taxon>
        <taxon>Fungi</taxon>
        <taxon>Dikarya</taxon>
        <taxon>Basidiomycota</taxon>
        <taxon>Agaricomycotina</taxon>
        <taxon>Agaricomycetes</taxon>
        <taxon>Agaricomycetidae</taxon>
        <taxon>Agaricales</taxon>
        <taxon>Agaricineae</taxon>
        <taxon>Psathyrellaceae</taxon>
        <taxon>Candolleomyces</taxon>
    </lineage>
</organism>
<dbReference type="InterPro" id="IPR056884">
    <property type="entry name" value="NPHP3-like_N"/>
</dbReference>
<feature type="domain" description="Nephrocystin 3-like N-terminal" evidence="3">
    <location>
        <begin position="78"/>
        <end position="237"/>
    </location>
</feature>
<dbReference type="EMBL" id="JANBPK010001488">
    <property type="protein sequence ID" value="KAJ2922499.1"/>
    <property type="molecule type" value="Genomic_DNA"/>
</dbReference>
<keyword evidence="1" id="KW-0677">Repeat</keyword>
<dbReference type="PANTHER" id="PTHR10039">
    <property type="entry name" value="AMELOGENIN"/>
    <property type="match status" value="1"/>
</dbReference>
<feature type="transmembrane region" description="Helical" evidence="2">
    <location>
        <begin position="775"/>
        <end position="795"/>
    </location>
</feature>
<dbReference type="OrthoDB" id="7464126at2759"/>
<proteinExistence type="predicted"/>
<gene>
    <name evidence="4" type="ORF">H1R20_g14612</name>
</gene>
<name>A0A9W8IXH3_9AGAR</name>
<feature type="non-terminal residue" evidence="4">
    <location>
        <position position="1"/>
    </location>
</feature>
<keyword evidence="2" id="KW-0812">Transmembrane</keyword>
<sequence>MANFKGASSFAILESQLTFNCTTNHYDGEPELAQHLGSLHPLRDLSEHCAVDATAESPSTSYAPTCHPETRKDVTHHIMSWIEDSSHPNATRIAWLSGPAGSGKSCIQRKVVDLCKGKGVYAASFFFSPRTPKTCCETWFVTTLAHQLTQTIPGLKPFMAAAVGNDETIFKKSLEVQIDKLIFDPLVRMKAQSMPNVIVVDGLDECVEEKEQAHILRLVQRLAGHEHFPFCVLIASRPGHIIQTAFHSFPCCRILRLEDYDADSDIRQFLKAEFSRLKSIHPCRAIIPPDWPLGKVIDILVKQASGQFLYASIVIQYLENTWRSPLVELEKIFDYVVDQQTFRDKSQSELGGMLEDVRAKRAIREKLKDRLELMVKEIVAQRNVPNESVIELEELVGRLRDSQGESRQRAEGQTKTKSVARMGLKEEGKLKEESQNFKVEVEGILKDIRTQRYPRRVSIVRLKKSMVGLKRSMVESEKSMRELENVLKVPPATDAFIELDALYSKILEPPKAHSVDTLLGLKPGSTDIILCNWHSIVSTSVLHGSGTSITFHHHSVKDFLLSKSRCGDLYQDEVETKLYLTSRYVELSTKQKPNTAEYFNYPLSTIMQATSVHWDERFFQDQLIRDSLPQFIEDFFMDVSSNITQEPDTKGKWVSTLKLMHETTCLFSELYHQHLCKNQRECLRFCERLWRITHLGDEIIALAEYFELSALERREMFKRLLDAPEEAEMFDRFFDASEGEEFEDLKIVQVQVESPPDVHRHSSIQLAGFSPSLRLLGILIVPILYIVVVLTYPYLRQTVSRYNYD</sequence>
<evidence type="ECO:0000256" key="2">
    <source>
        <dbReference type="SAM" id="Phobius"/>
    </source>
</evidence>
<evidence type="ECO:0000256" key="1">
    <source>
        <dbReference type="ARBA" id="ARBA00022737"/>
    </source>
</evidence>
<dbReference type="AlphaFoldDB" id="A0A9W8IXH3"/>
<evidence type="ECO:0000313" key="5">
    <source>
        <dbReference type="Proteomes" id="UP001140091"/>
    </source>
</evidence>
<dbReference type="Gene3D" id="3.40.50.300">
    <property type="entry name" value="P-loop containing nucleotide triphosphate hydrolases"/>
    <property type="match status" value="1"/>
</dbReference>
<evidence type="ECO:0000259" key="3">
    <source>
        <dbReference type="Pfam" id="PF24883"/>
    </source>
</evidence>
<dbReference type="SUPFAM" id="SSF52540">
    <property type="entry name" value="P-loop containing nucleoside triphosphate hydrolases"/>
    <property type="match status" value="1"/>
</dbReference>
<evidence type="ECO:0000313" key="4">
    <source>
        <dbReference type="EMBL" id="KAJ2922499.1"/>
    </source>
</evidence>
<comment type="caution">
    <text evidence="4">The sequence shown here is derived from an EMBL/GenBank/DDBJ whole genome shotgun (WGS) entry which is preliminary data.</text>
</comment>
<dbReference type="InterPro" id="IPR027417">
    <property type="entry name" value="P-loop_NTPase"/>
</dbReference>
<reference evidence="4" key="1">
    <citation type="submission" date="2022-06" db="EMBL/GenBank/DDBJ databases">
        <title>Genome Sequence of Candolleomyces eurysporus.</title>
        <authorList>
            <person name="Buettner E."/>
        </authorList>
    </citation>
    <scope>NUCLEOTIDE SEQUENCE</scope>
    <source>
        <strain evidence="4">VTCC 930004</strain>
    </source>
</reference>